<feature type="signal peptide" evidence="4">
    <location>
        <begin position="1"/>
        <end position="20"/>
    </location>
</feature>
<dbReference type="Pfam" id="PF00086">
    <property type="entry name" value="Thyroglobulin_1"/>
    <property type="match status" value="1"/>
</dbReference>
<feature type="compositionally biased region" description="Acidic residues" evidence="3">
    <location>
        <begin position="43"/>
        <end position="53"/>
    </location>
</feature>
<name>A0A9X6NG24_HYPEX</name>
<dbReference type="PROSITE" id="PS51162">
    <property type="entry name" value="THYROGLOBULIN_1_2"/>
    <property type="match status" value="1"/>
</dbReference>
<evidence type="ECO:0000313" key="7">
    <source>
        <dbReference type="Proteomes" id="UP000192578"/>
    </source>
</evidence>
<feature type="region of interest" description="Disordered" evidence="3">
    <location>
        <begin position="111"/>
        <end position="138"/>
    </location>
</feature>
<sequence>MRLLLLLFLGIFLLILRADSRRQPPRRPLKRQEPSLKRVVPFLDEDDEDDEEPGAAVKAETIAAPASWPLKSSPAEPAVVSSNAEHVANTFLPPTTLAPVPIPVAPAPVPAPAPVEQSQPAQVVENKGPVTERPVADRPRGPLVMEEQLEDRFATKFTPDAENKVLFIEPEVLPNCWVQAMLSNKYHFAPQCNGDGTFAAKQCHQERCWCTNRDGSPQVKKATDRFYYEIRGITLRCVQNGVPV</sequence>
<comment type="caution">
    <text evidence="6">The sequence shown here is derived from an EMBL/GenBank/DDBJ whole genome shotgun (WGS) entry which is preliminary data.</text>
</comment>
<keyword evidence="4" id="KW-0732">Signal</keyword>
<accession>A0A9X6NG24</accession>
<dbReference type="CDD" id="cd00191">
    <property type="entry name" value="TY"/>
    <property type="match status" value="1"/>
</dbReference>
<organism evidence="6 7">
    <name type="scientific">Hypsibius exemplaris</name>
    <name type="common">Freshwater tardigrade</name>
    <dbReference type="NCBI Taxonomy" id="2072580"/>
    <lineage>
        <taxon>Eukaryota</taxon>
        <taxon>Metazoa</taxon>
        <taxon>Ecdysozoa</taxon>
        <taxon>Tardigrada</taxon>
        <taxon>Eutardigrada</taxon>
        <taxon>Parachela</taxon>
        <taxon>Hypsibioidea</taxon>
        <taxon>Hypsibiidae</taxon>
        <taxon>Hypsibius</taxon>
    </lineage>
</organism>
<evidence type="ECO:0000256" key="3">
    <source>
        <dbReference type="SAM" id="MobiDB-lite"/>
    </source>
</evidence>
<gene>
    <name evidence="6" type="ORF">BV898_17680</name>
</gene>
<feature type="compositionally biased region" description="Low complexity" evidence="3">
    <location>
        <begin position="114"/>
        <end position="124"/>
    </location>
</feature>
<dbReference type="InterPro" id="IPR036857">
    <property type="entry name" value="Thyroglobulin_1_sf"/>
</dbReference>
<dbReference type="AlphaFoldDB" id="A0A9X6NG24"/>
<evidence type="ECO:0000256" key="1">
    <source>
        <dbReference type="ARBA" id="ARBA00023157"/>
    </source>
</evidence>
<dbReference type="EMBL" id="MTYJ01000310">
    <property type="protein sequence ID" value="OWA53245.1"/>
    <property type="molecule type" value="Genomic_DNA"/>
</dbReference>
<comment type="caution">
    <text evidence="2">Lacks conserved residue(s) required for the propagation of feature annotation.</text>
</comment>
<keyword evidence="1" id="KW-1015">Disulfide bond</keyword>
<dbReference type="InterPro" id="IPR000716">
    <property type="entry name" value="Thyroglobulin_1"/>
</dbReference>
<evidence type="ECO:0000256" key="2">
    <source>
        <dbReference type="PROSITE-ProRule" id="PRU00500"/>
    </source>
</evidence>
<dbReference type="Gene3D" id="4.10.800.10">
    <property type="entry name" value="Thyroglobulin type-1"/>
    <property type="match status" value="1"/>
</dbReference>
<reference evidence="7" key="1">
    <citation type="submission" date="2017-01" db="EMBL/GenBank/DDBJ databases">
        <title>Comparative genomics of anhydrobiosis in the tardigrade Hypsibius dujardini.</title>
        <authorList>
            <person name="Yoshida Y."/>
            <person name="Koutsovoulos G."/>
            <person name="Laetsch D."/>
            <person name="Stevens L."/>
            <person name="Kumar S."/>
            <person name="Horikawa D."/>
            <person name="Ishino K."/>
            <person name="Komine S."/>
            <person name="Tomita M."/>
            <person name="Blaxter M."/>
            <person name="Arakawa K."/>
        </authorList>
    </citation>
    <scope>NUCLEOTIDE SEQUENCE [LARGE SCALE GENOMIC DNA]</scope>
    <source>
        <strain evidence="7">Z151</strain>
    </source>
</reference>
<protein>
    <recommendedName>
        <fullName evidence="5">Thyroglobulin type-1 domain-containing protein</fullName>
    </recommendedName>
</protein>
<dbReference type="OrthoDB" id="406800at2759"/>
<keyword evidence="7" id="KW-1185">Reference proteome</keyword>
<proteinExistence type="predicted"/>
<dbReference type="SUPFAM" id="SSF57610">
    <property type="entry name" value="Thyroglobulin type-1 domain"/>
    <property type="match status" value="1"/>
</dbReference>
<evidence type="ECO:0000313" key="6">
    <source>
        <dbReference type="EMBL" id="OWA53245.1"/>
    </source>
</evidence>
<feature type="domain" description="Thyroglobulin type-1" evidence="5">
    <location>
        <begin position="173"/>
        <end position="237"/>
    </location>
</feature>
<evidence type="ECO:0000256" key="4">
    <source>
        <dbReference type="SAM" id="SignalP"/>
    </source>
</evidence>
<feature type="region of interest" description="Disordered" evidence="3">
    <location>
        <begin position="23"/>
        <end position="55"/>
    </location>
</feature>
<evidence type="ECO:0000259" key="5">
    <source>
        <dbReference type="PROSITE" id="PS51162"/>
    </source>
</evidence>
<dbReference type="Proteomes" id="UP000192578">
    <property type="component" value="Unassembled WGS sequence"/>
</dbReference>
<feature type="chain" id="PRO_5040791629" description="Thyroglobulin type-1 domain-containing protein" evidence="4">
    <location>
        <begin position="21"/>
        <end position="244"/>
    </location>
</feature>